<evidence type="ECO:0000256" key="5">
    <source>
        <dbReference type="ARBA" id="ARBA00022737"/>
    </source>
</evidence>
<evidence type="ECO:0000256" key="3">
    <source>
        <dbReference type="ARBA" id="ARBA00022692"/>
    </source>
</evidence>
<reference evidence="12 13" key="1">
    <citation type="submission" date="2021-05" db="EMBL/GenBank/DDBJ databases">
        <title>Genome Assembly of Synthetic Allotetraploid Brassica napus Reveals Homoeologous Exchanges between Subgenomes.</title>
        <authorList>
            <person name="Davis J.T."/>
        </authorList>
    </citation>
    <scope>NUCLEOTIDE SEQUENCE [LARGE SCALE GENOMIC DNA]</scope>
    <source>
        <strain evidence="13">cv. Da-Ae</strain>
        <tissue evidence="12">Seedling</tissue>
    </source>
</reference>
<evidence type="ECO:0000256" key="4">
    <source>
        <dbReference type="ARBA" id="ARBA00022723"/>
    </source>
</evidence>
<feature type="domain" description="Phorbol-ester/DAG-type" evidence="11">
    <location>
        <begin position="8"/>
        <end position="57"/>
    </location>
</feature>
<evidence type="ECO:0000313" key="12">
    <source>
        <dbReference type="EMBL" id="KAH0901295.1"/>
    </source>
</evidence>
<keyword evidence="9 10" id="KW-0472">Membrane</keyword>
<comment type="similarity">
    <text evidence="2">Belongs to the OST5 family.</text>
</comment>
<evidence type="ECO:0000256" key="9">
    <source>
        <dbReference type="ARBA" id="ARBA00023136"/>
    </source>
</evidence>
<dbReference type="InterPro" id="IPR053192">
    <property type="entry name" value="Vacuole_Formation_Reg"/>
</dbReference>
<dbReference type="PANTHER" id="PTHR32410:SF185">
    <property type="entry name" value="PHORBOL-ESTER_DAG-TYPE DOMAIN-CONTAINING PROTEIN"/>
    <property type="match status" value="1"/>
</dbReference>
<evidence type="ECO:0000256" key="10">
    <source>
        <dbReference type="SAM" id="Phobius"/>
    </source>
</evidence>
<keyword evidence="13" id="KW-1185">Reference proteome</keyword>
<dbReference type="InterPro" id="IPR001965">
    <property type="entry name" value="Znf_PHD"/>
</dbReference>
<accession>A0ABQ8B930</accession>
<evidence type="ECO:0000313" key="13">
    <source>
        <dbReference type="Proteomes" id="UP000824890"/>
    </source>
</evidence>
<dbReference type="Pfam" id="PF03107">
    <property type="entry name" value="C1_2"/>
    <property type="match status" value="6"/>
</dbReference>
<keyword evidence="3 10" id="KW-0812">Transmembrane</keyword>
<organism evidence="12 13">
    <name type="scientific">Brassica napus</name>
    <name type="common">Rape</name>
    <dbReference type="NCBI Taxonomy" id="3708"/>
    <lineage>
        <taxon>Eukaryota</taxon>
        <taxon>Viridiplantae</taxon>
        <taxon>Streptophyta</taxon>
        <taxon>Embryophyta</taxon>
        <taxon>Tracheophyta</taxon>
        <taxon>Spermatophyta</taxon>
        <taxon>Magnoliopsida</taxon>
        <taxon>eudicotyledons</taxon>
        <taxon>Gunneridae</taxon>
        <taxon>Pentapetalae</taxon>
        <taxon>rosids</taxon>
        <taxon>malvids</taxon>
        <taxon>Brassicales</taxon>
        <taxon>Brassicaceae</taxon>
        <taxon>Brassiceae</taxon>
        <taxon>Brassica</taxon>
    </lineage>
</organism>
<dbReference type="EMBL" id="JAGKQM010000011">
    <property type="protein sequence ID" value="KAH0901295.1"/>
    <property type="molecule type" value="Genomic_DNA"/>
</dbReference>
<proteinExistence type="inferred from homology"/>
<evidence type="ECO:0000256" key="8">
    <source>
        <dbReference type="ARBA" id="ARBA00022989"/>
    </source>
</evidence>
<dbReference type="PANTHER" id="PTHR32410">
    <property type="entry name" value="CYSTEINE/HISTIDINE-RICH C1 DOMAIN FAMILY PROTEIN"/>
    <property type="match status" value="1"/>
</dbReference>
<dbReference type="InterPro" id="IPR007915">
    <property type="entry name" value="TMEM258/Ost5"/>
</dbReference>
<keyword evidence="5" id="KW-0677">Repeat</keyword>
<dbReference type="Proteomes" id="UP000824890">
    <property type="component" value="Unassembled WGS sequence"/>
</dbReference>
<keyword evidence="8 10" id="KW-1133">Transmembrane helix</keyword>
<evidence type="ECO:0000256" key="7">
    <source>
        <dbReference type="ARBA" id="ARBA00022833"/>
    </source>
</evidence>
<keyword evidence="7" id="KW-0862">Zinc</keyword>
<evidence type="ECO:0000256" key="2">
    <source>
        <dbReference type="ARBA" id="ARBA00009825"/>
    </source>
</evidence>
<protein>
    <recommendedName>
        <fullName evidence="11">Phorbol-ester/DAG-type domain-containing protein</fullName>
    </recommendedName>
</protein>
<dbReference type="SUPFAM" id="SSF57889">
    <property type="entry name" value="Cysteine-rich domain"/>
    <property type="match status" value="5"/>
</dbReference>
<comment type="caution">
    <text evidence="12">The sequence shown here is derived from an EMBL/GenBank/DDBJ whole genome shotgun (WGS) entry which is preliminary data.</text>
</comment>
<dbReference type="Gene3D" id="3.30.60.20">
    <property type="match status" value="2"/>
</dbReference>
<dbReference type="InterPro" id="IPR002219">
    <property type="entry name" value="PKC_DAG/PE"/>
</dbReference>
<dbReference type="SMART" id="SM00249">
    <property type="entry name" value="PHD"/>
    <property type="match status" value="3"/>
</dbReference>
<dbReference type="InterPro" id="IPR046349">
    <property type="entry name" value="C1-like_sf"/>
</dbReference>
<dbReference type="PROSITE" id="PS50081">
    <property type="entry name" value="ZF_DAG_PE_2"/>
    <property type="match status" value="2"/>
</dbReference>
<dbReference type="Pfam" id="PF05251">
    <property type="entry name" value="Ost5"/>
    <property type="match status" value="1"/>
</dbReference>
<dbReference type="SMART" id="SM00109">
    <property type="entry name" value="C1"/>
    <property type="match status" value="4"/>
</dbReference>
<evidence type="ECO:0000259" key="11">
    <source>
        <dbReference type="PROSITE" id="PS50081"/>
    </source>
</evidence>
<feature type="domain" description="Phorbol-ester/DAG-type" evidence="11">
    <location>
        <begin position="60"/>
        <end position="112"/>
    </location>
</feature>
<feature type="transmembrane region" description="Helical" evidence="10">
    <location>
        <begin position="605"/>
        <end position="629"/>
    </location>
</feature>
<evidence type="ECO:0000256" key="6">
    <source>
        <dbReference type="ARBA" id="ARBA00022771"/>
    </source>
</evidence>
<keyword evidence="6" id="KW-0863">Zinc-finger</keyword>
<comment type="subcellular location">
    <subcellularLocation>
        <location evidence="1">Membrane</location>
        <topology evidence="1">Multi-pass membrane protein</topology>
    </subcellularLocation>
</comment>
<dbReference type="InterPro" id="IPR004146">
    <property type="entry name" value="DC1"/>
</dbReference>
<name>A0ABQ8B930_BRANA</name>
<keyword evidence="4" id="KW-0479">Metal-binding</keyword>
<gene>
    <name evidence="12" type="ORF">HID58_040798</name>
</gene>
<sequence length="630" mass="72555">MHGIKLPTHKHPLYPAPWVSRCEGCPRRGGYVKDGYRCYECAFFFHKECAEATLEIHHPSHHAHPLSLVLEWPGPKYCKLCGEFSLNNIYYHCSICDFVFHTACAKNPPPNVIEYPKAHEHSLVIEKDLYHPRCNFCGGGSRDMYYYRCSLCSLNFEIRCSMLALEIDYPYHPKHPLKILTKEEHHFSDGKCLICGEELRLKFYHCSICKFSVDVGCVRDPPPLTILFPKAHEHQLSLTPRKISFDCDACGMAGDRSPYSCQQCYFMIHQSCIDLPEIINVNCHEHRLSRRLHLSPGSWVCGFCRKNVDWSYGAYSCSTCPNYVIHSKCAIRDDVWDKLELKGIPEEPQDIEPFKVIDENLICHFSHKEHYLQLNEEGIISGGSIRCEACVLPIYSQAFYSCYTDFQYFSIDVKCAMLSESIIHESHPCTLYYNNNTYMECASCNKRDCQLFSCDDCSFGIDKRCATLPKTTQHWYDEHLIFLCYNKNKRGGEYWCDICEEQIDTMIWFYTCDSCCVTFHTECVLGDFSRFMPGRIVTNRNWGIKAMQTSPDFLPRCYICHTRRAVPFVLNLCIPQNNVFICSLECLITMKLHHLGKTVASRFELATAAVASVFLGFGSLFLLLASGVYV</sequence>
<evidence type="ECO:0000256" key="1">
    <source>
        <dbReference type="ARBA" id="ARBA00004141"/>
    </source>
</evidence>